<dbReference type="SUPFAM" id="SSF48295">
    <property type="entry name" value="TrpR-like"/>
    <property type="match status" value="1"/>
</dbReference>
<dbReference type="EMBL" id="JBHFQA010000096">
    <property type="protein sequence ID" value="KAL2076735.1"/>
    <property type="molecule type" value="Genomic_DNA"/>
</dbReference>
<dbReference type="PANTHER" id="PTHR19303:SF57">
    <property type="entry name" value="HTH CENPB-TYPE DOMAIN-CONTAINING PROTEIN"/>
    <property type="match status" value="1"/>
</dbReference>
<dbReference type="InterPro" id="IPR018586">
    <property type="entry name" value="Brinker_DNA-bd"/>
</dbReference>
<dbReference type="Pfam" id="PF09607">
    <property type="entry name" value="BrkDBD"/>
    <property type="match status" value="1"/>
</dbReference>
<dbReference type="PANTHER" id="PTHR19303">
    <property type="entry name" value="TRANSPOSON"/>
    <property type="match status" value="1"/>
</dbReference>
<dbReference type="GO" id="GO:0003677">
    <property type="term" value="F:DNA binding"/>
    <property type="evidence" value="ECO:0007669"/>
    <property type="project" value="UniProtKB-KW"/>
</dbReference>
<dbReference type="SMART" id="SM00674">
    <property type="entry name" value="CENPB"/>
    <property type="match status" value="1"/>
</dbReference>
<feature type="compositionally biased region" description="Acidic residues" evidence="2">
    <location>
        <begin position="442"/>
        <end position="459"/>
    </location>
</feature>
<accession>A0ABD1IR81</accession>
<dbReference type="Gene3D" id="1.10.10.60">
    <property type="entry name" value="Homeodomain-like"/>
    <property type="match status" value="2"/>
</dbReference>
<organism evidence="4 5">
    <name type="scientific">Coilia grayii</name>
    <name type="common">Gray's grenadier anchovy</name>
    <dbReference type="NCBI Taxonomy" id="363190"/>
    <lineage>
        <taxon>Eukaryota</taxon>
        <taxon>Metazoa</taxon>
        <taxon>Chordata</taxon>
        <taxon>Craniata</taxon>
        <taxon>Vertebrata</taxon>
        <taxon>Euteleostomi</taxon>
        <taxon>Actinopterygii</taxon>
        <taxon>Neopterygii</taxon>
        <taxon>Teleostei</taxon>
        <taxon>Clupei</taxon>
        <taxon>Clupeiformes</taxon>
        <taxon>Clupeoidei</taxon>
        <taxon>Engraulidae</taxon>
        <taxon>Coilinae</taxon>
        <taxon>Coilia</taxon>
    </lineage>
</organism>
<feature type="domain" description="HTH CENPB-type" evidence="3">
    <location>
        <begin position="62"/>
        <end position="136"/>
    </location>
</feature>
<evidence type="ECO:0000259" key="3">
    <source>
        <dbReference type="PROSITE" id="PS51253"/>
    </source>
</evidence>
<reference evidence="4 5" key="1">
    <citation type="submission" date="2024-09" db="EMBL/GenBank/DDBJ databases">
        <title>A chromosome-level genome assembly of Gray's grenadier anchovy, Coilia grayii.</title>
        <authorList>
            <person name="Fu Z."/>
        </authorList>
    </citation>
    <scope>NUCLEOTIDE SEQUENCE [LARGE SCALE GENOMIC DNA]</scope>
    <source>
        <strain evidence="4">G4</strain>
        <tissue evidence="4">Muscle</tissue>
    </source>
</reference>
<evidence type="ECO:0000256" key="1">
    <source>
        <dbReference type="ARBA" id="ARBA00023125"/>
    </source>
</evidence>
<dbReference type="InterPro" id="IPR009057">
    <property type="entry name" value="Homeodomain-like_sf"/>
</dbReference>
<dbReference type="Pfam" id="PF03221">
    <property type="entry name" value="HTH_Tnp_Tc5"/>
    <property type="match status" value="1"/>
</dbReference>
<dbReference type="InterPro" id="IPR006600">
    <property type="entry name" value="HTH_CenpB_DNA-bd_dom"/>
</dbReference>
<keyword evidence="1" id="KW-0238">DNA-binding</keyword>
<dbReference type="Proteomes" id="UP001591681">
    <property type="component" value="Unassembled WGS sequence"/>
</dbReference>
<sequence>MAPKRKFTVAFKLEVLKYATENSGEQTARHFNIDARQVRAWKKQKNALVDAAKLISPRRARIQGGGRRPVSEEMEATLSCWIQERRKRYLRVSRRMIQVKATELFPEMSDCQGENFNASRGWLERFLKRNNFSLRKHTTMAQSDARHSISKIVNFITYVNHKIAEKKMKDSDVIAMDETACWFDMPGQTTVDTVGVKSVTLKMTGHEKCHVTVALAAKGDGTKLKPYIVFKGGIREVKAVAAECNDVVLATSKNGWMDDSLTTDWLAKVVGRRLFGSERLLVWDSYRCHISQATKTEMKTGYRMQMAVVPGGCTKYVQPADVSWNAGFKAHLKQSYDAWLAEEGNKTFTKGGNMRAADKRTIVSWVRAAWASLDVNLIKRSFKVCGITVAANGSEDEIVHCLKAGQPCAAGREMLQQARGTEAAVAMEEEEDEGETFVNENLIDDGSDDEVEEYENVEE</sequence>
<proteinExistence type="predicted"/>
<dbReference type="InterPro" id="IPR004875">
    <property type="entry name" value="DDE_SF_endonuclease_dom"/>
</dbReference>
<keyword evidence="5" id="KW-1185">Reference proteome</keyword>
<dbReference type="SUPFAM" id="SSF46689">
    <property type="entry name" value="Homeodomain-like"/>
    <property type="match status" value="1"/>
</dbReference>
<dbReference type="AlphaFoldDB" id="A0ABD1IR81"/>
<evidence type="ECO:0000313" key="4">
    <source>
        <dbReference type="EMBL" id="KAL2076735.1"/>
    </source>
</evidence>
<dbReference type="Pfam" id="PF03184">
    <property type="entry name" value="DDE_1"/>
    <property type="match status" value="1"/>
</dbReference>
<evidence type="ECO:0000313" key="5">
    <source>
        <dbReference type="Proteomes" id="UP001591681"/>
    </source>
</evidence>
<gene>
    <name evidence="4" type="ORF">ACEWY4_027669</name>
</gene>
<dbReference type="PROSITE" id="PS51253">
    <property type="entry name" value="HTH_CENPB"/>
    <property type="match status" value="1"/>
</dbReference>
<name>A0ABD1IR81_9TELE</name>
<dbReference type="InterPro" id="IPR010921">
    <property type="entry name" value="Trp_repressor/repl_initiator"/>
</dbReference>
<dbReference type="InterPro" id="IPR050863">
    <property type="entry name" value="CenT-Element_Derived"/>
</dbReference>
<feature type="region of interest" description="Disordered" evidence="2">
    <location>
        <begin position="430"/>
        <end position="459"/>
    </location>
</feature>
<evidence type="ECO:0000256" key="2">
    <source>
        <dbReference type="SAM" id="MobiDB-lite"/>
    </source>
</evidence>
<comment type="caution">
    <text evidence="4">The sequence shown here is derived from an EMBL/GenBank/DDBJ whole genome shotgun (WGS) entry which is preliminary data.</text>
</comment>
<protein>
    <recommendedName>
        <fullName evidence="3">HTH CENPB-type domain-containing protein</fullName>
    </recommendedName>
</protein>